<reference evidence="5 6" key="1">
    <citation type="submission" date="2021-01" db="EMBL/GenBank/DDBJ databases">
        <title>Genomic Encyclopedia of Type Strains, Phase IV (KMG-IV): sequencing the most valuable type-strain genomes for metagenomic binning, comparative biology and taxonomic classification.</title>
        <authorList>
            <person name="Goeker M."/>
        </authorList>
    </citation>
    <scope>NUCLEOTIDE SEQUENCE [LARGE SCALE GENOMIC DNA]</scope>
    <source>
        <strain evidence="5 6">DSM 25890</strain>
    </source>
</reference>
<evidence type="ECO:0000256" key="3">
    <source>
        <dbReference type="SAM" id="Phobius"/>
    </source>
</evidence>
<accession>A0ABS2NTG3</accession>
<evidence type="ECO:0000313" key="5">
    <source>
        <dbReference type="EMBL" id="MBM7616116.1"/>
    </source>
</evidence>
<name>A0ABS2NTG3_9FIRM</name>
<dbReference type="EMBL" id="JAFBEE010000024">
    <property type="protein sequence ID" value="MBM7616116.1"/>
    <property type="molecule type" value="Genomic_DNA"/>
</dbReference>
<evidence type="ECO:0000256" key="2">
    <source>
        <dbReference type="ARBA" id="ARBA00022801"/>
    </source>
</evidence>
<keyword evidence="3" id="KW-1133">Transmembrane helix</keyword>
<organism evidence="5 6">
    <name type="scientific">Alkaliphilus hydrothermalis</name>
    <dbReference type="NCBI Taxonomy" id="1482730"/>
    <lineage>
        <taxon>Bacteria</taxon>
        <taxon>Bacillati</taxon>
        <taxon>Bacillota</taxon>
        <taxon>Clostridia</taxon>
        <taxon>Peptostreptococcales</taxon>
        <taxon>Natronincolaceae</taxon>
        <taxon>Alkaliphilus</taxon>
    </lineage>
</organism>
<keyword evidence="1" id="KW-0479">Metal-binding</keyword>
<dbReference type="InterPro" id="IPR004843">
    <property type="entry name" value="Calcineurin-like_PHP"/>
</dbReference>
<feature type="domain" description="Calcineurin-like phosphoesterase" evidence="4">
    <location>
        <begin position="57"/>
        <end position="231"/>
    </location>
</feature>
<dbReference type="Gene3D" id="3.60.21.10">
    <property type="match status" value="1"/>
</dbReference>
<dbReference type="Proteomes" id="UP001314796">
    <property type="component" value="Unassembled WGS sequence"/>
</dbReference>
<comment type="caution">
    <text evidence="5">The sequence shown here is derived from an EMBL/GenBank/DDBJ whole genome shotgun (WGS) entry which is preliminary data.</text>
</comment>
<evidence type="ECO:0000256" key="1">
    <source>
        <dbReference type="ARBA" id="ARBA00022723"/>
    </source>
</evidence>
<dbReference type="InterPro" id="IPR029052">
    <property type="entry name" value="Metallo-depent_PP-like"/>
</dbReference>
<dbReference type="CDD" id="cd07385">
    <property type="entry name" value="MPP_YkuE_C"/>
    <property type="match status" value="1"/>
</dbReference>
<dbReference type="RefSeq" id="WP_204404027.1">
    <property type="nucleotide sequence ID" value="NZ_JAFBEE010000024.1"/>
</dbReference>
<feature type="transmembrane region" description="Helical" evidence="3">
    <location>
        <begin position="12"/>
        <end position="31"/>
    </location>
</feature>
<dbReference type="SUPFAM" id="SSF56300">
    <property type="entry name" value="Metallo-dependent phosphatases"/>
    <property type="match status" value="1"/>
</dbReference>
<evidence type="ECO:0000313" key="6">
    <source>
        <dbReference type="Proteomes" id="UP001314796"/>
    </source>
</evidence>
<dbReference type="Pfam" id="PF00149">
    <property type="entry name" value="Metallophos"/>
    <property type="match status" value="1"/>
</dbReference>
<evidence type="ECO:0000259" key="4">
    <source>
        <dbReference type="Pfam" id="PF00149"/>
    </source>
</evidence>
<dbReference type="PANTHER" id="PTHR31302">
    <property type="entry name" value="TRANSMEMBRANE PROTEIN WITH METALLOPHOSPHOESTERASE DOMAIN-RELATED"/>
    <property type="match status" value="1"/>
</dbReference>
<keyword evidence="3" id="KW-0472">Membrane</keyword>
<proteinExistence type="predicted"/>
<gene>
    <name evidence="5" type="ORF">JOC73_002692</name>
</gene>
<keyword evidence="3" id="KW-0812">Transmembrane</keyword>
<keyword evidence="6" id="KW-1185">Reference proteome</keyword>
<sequence length="294" mass="34067">MIKIEKLFKRKGLKKIAFLLILILGIPVFLYQQNNMITTTNIIVESNRLPERFDGYRILHLSDLHSKSFGENQKYLVNKVKKAQPDIIVFTGDLIDSRRYNEEHSIILMEELAKITEVYYVNGNHEARRWNEYPNLEKTLQQMGVKVLRNTHLPINRDGDQIYIIGIDDPNFDYAMNREGKSVRDVLEINRWKIDEAQTNSFKILLSHRPELFSLYVESNIDITFSGHAHGGQIRLPFIGGLFSPGQGFLPKYSSGKYEEKDSTLIVSRGLGNSIFPQRLFNRPEIIVVELKNK</sequence>
<protein>
    <submittedName>
        <fullName evidence="5">MPP superfamily phosphohydrolase</fullName>
    </submittedName>
</protein>
<dbReference type="PANTHER" id="PTHR31302:SF31">
    <property type="entry name" value="PHOSPHODIESTERASE YAEI"/>
    <property type="match status" value="1"/>
</dbReference>
<dbReference type="InterPro" id="IPR051158">
    <property type="entry name" value="Metallophosphoesterase_sf"/>
</dbReference>
<keyword evidence="2" id="KW-0378">Hydrolase</keyword>